<reference evidence="3" key="1">
    <citation type="submission" date="2012-09" db="EMBL/GenBank/DDBJ databases">
        <authorList>
            <person name="Martin A.A."/>
        </authorList>
    </citation>
    <scope>NUCLEOTIDE SEQUENCE</scope>
</reference>
<feature type="coiled-coil region" evidence="1">
    <location>
        <begin position="46"/>
        <end position="80"/>
    </location>
</feature>
<dbReference type="STRING" id="6313.A0A158P820"/>
<feature type="compositionally biased region" description="Basic and acidic residues" evidence="2">
    <location>
        <begin position="184"/>
        <end position="198"/>
    </location>
</feature>
<name>A0A158P820_ANGCA</name>
<feature type="region of interest" description="Disordered" evidence="2">
    <location>
        <begin position="305"/>
        <end position="327"/>
    </location>
</feature>
<keyword evidence="3" id="KW-1185">Reference proteome</keyword>
<keyword evidence="1" id="KW-0175">Coiled coil</keyword>
<evidence type="ECO:0000256" key="1">
    <source>
        <dbReference type="SAM" id="Coils"/>
    </source>
</evidence>
<dbReference type="GO" id="GO:0005930">
    <property type="term" value="C:axoneme"/>
    <property type="evidence" value="ECO:0007669"/>
    <property type="project" value="TreeGrafter"/>
</dbReference>
<dbReference type="WBParaSite" id="ACAC_0000353601-mRNA-1">
    <property type="protein sequence ID" value="ACAC_0000353601-mRNA-1"/>
    <property type="gene ID" value="ACAC_0000353601"/>
</dbReference>
<evidence type="ECO:0000313" key="4">
    <source>
        <dbReference type="WBParaSite" id="ACAC_0000353601-mRNA-1"/>
    </source>
</evidence>
<feature type="compositionally biased region" description="Basic and acidic residues" evidence="2">
    <location>
        <begin position="227"/>
        <end position="250"/>
    </location>
</feature>
<feature type="compositionally biased region" description="Basic and acidic residues" evidence="2">
    <location>
        <begin position="133"/>
        <end position="155"/>
    </location>
</feature>
<dbReference type="PANTHER" id="PTHR21532">
    <property type="entry name" value="PHOSPHODIESTERASE HL"/>
    <property type="match status" value="1"/>
</dbReference>
<organism evidence="3 4">
    <name type="scientific">Angiostrongylus cantonensis</name>
    <name type="common">Rat lungworm</name>
    <dbReference type="NCBI Taxonomy" id="6313"/>
    <lineage>
        <taxon>Eukaryota</taxon>
        <taxon>Metazoa</taxon>
        <taxon>Ecdysozoa</taxon>
        <taxon>Nematoda</taxon>
        <taxon>Chromadorea</taxon>
        <taxon>Rhabditida</taxon>
        <taxon>Rhabditina</taxon>
        <taxon>Rhabditomorpha</taxon>
        <taxon>Strongyloidea</taxon>
        <taxon>Metastrongylidae</taxon>
        <taxon>Angiostrongylus</taxon>
    </lineage>
</organism>
<sequence>MCGLIPSVLQIEDGETLRNKPRLFSPEETERYVLIAVMRQSKEEFDNLSKLELEELEELLRSSEEERHRLEQEQGKEQELFSLALSQAEKVVENSAEKVLSTSTESTKTINASSVRKSSSMDHSEQSSIITDAEAKSIKEAGTKKNRAEATENRVLKSSLLSQKDQKENTDGSMTLAKAQDAVGRNEEKEEVKKESKRPPTAKRASTPQGLGKKPLVKSASVKGRRPSTERKRLDDNLSTDKKGGPEKEQAGAIYGPRGKNIYDVNALLQEPNRLNSAAVRSREEYLRTQRDRLLQMKAIEREKQMSEISTRAAQERPRTAKAARGMMRGGLNALGVDETLATRRAVVEKVKAELNGTSTS</sequence>
<evidence type="ECO:0000313" key="3">
    <source>
        <dbReference type="Proteomes" id="UP000035642"/>
    </source>
</evidence>
<dbReference type="Proteomes" id="UP000035642">
    <property type="component" value="Unassembled WGS sequence"/>
</dbReference>
<feature type="compositionally biased region" description="Polar residues" evidence="2">
    <location>
        <begin position="100"/>
        <end position="118"/>
    </location>
</feature>
<dbReference type="PANTHER" id="PTHR21532:SF0">
    <property type="entry name" value="CILIA- AND FLAGELLA-ASSOCIATED PROTEIN 36"/>
    <property type="match status" value="1"/>
</dbReference>
<protein>
    <submittedName>
        <fullName evidence="4">Cilia- and flagella-associated protein 36</fullName>
    </submittedName>
</protein>
<accession>A0A158P820</accession>
<dbReference type="InterPro" id="IPR038888">
    <property type="entry name" value="CFAP36"/>
</dbReference>
<proteinExistence type="predicted"/>
<dbReference type="GO" id="GO:0097546">
    <property type="term" value="C:ciliary base"/>
    <property type="evidence" value="ECO:0007669"/>
    <property type="project" value="TreeGrafter"/>
</dbReference>
<dbReference type="AlphaFoldDB" id="A0A158P820"/>
<feature type="region of interest" description="Disordered" evidence="2">
    <location>
        <begin position="98"/>
        <end position="257"/>
    </location>
</feature>
<evidence type="ECO:0000256" key="2">
    <source>
        <dbReference type="SAM" id="MobiDB-lite"/>
    </source>
</evidence>
<reference evidence="4" key="2">
    <citation type="submission" date="2016-04" db="UniProtKB">
        <authorList>
            <consortium name="WormBaseParasite"/>
        </authorList>
    </citation>
    <scope>IDENTIFICATION</scope>
</reference>